<protein>
    <recommendedName>
        <fullName evidence="4">DUF1439 domain-containing protein</fullName>
    </recommendedName>
</protein>
<evidence type="ECO:0000256" key="1">
    <source>
        <dbReference type="SAM" id="SignalP"/>
    </source>
</evidence>
<dbReference type="OrthoDB" id="8535650at2"/>
<proteinExistence type="predicted"/>
<evidence type="ECO:0008006" key="4">
    <source>
        <dbReference type="Google" id="ProtNLM"/>
    </source>
</evidence>
<sequence length="194" mass="21235">MTRFPSPARRRFLLTAWAATAVSVSLAACASSTFPFIPSHYTFSQQQVQDAVQRKFPYQHTMSQLFDVALKNPVVGLLPDTNRISVQLDAHLASPFLQQPVDGIFTLSSQLAYDSASHSVVLVSPHVDNVNVSSGAQAYSQQINAAAGLLATQLLTNYPIYTFKPEQLQFAGVHYEPGTITILTNGIRVQIVEK</sequence>
<evidence type="ECO:0000313" key="3">
    <source>
        <dbReference type="Proteomes" id="UP000199548"/>
    </source>
</evidence>
<name>A0A1I3IVP1_9BURK</name>
<gene>
    <name evidence="2" type="ORF">SAMN05192543_103438</name>
</gene>
<dbReference type="Gene3D" id="3.15.10.40">
    <property type="entry name" value="Uncharacterised protein PF07273, DUF1439"/>
    <property type="match status" value="1"/>
</dbReference>
<dbReference type="AlphaFoldDB" id="A0A1I3IVP1"/>
<dbReference type="Proteomes" id="UP000199548">
    <property type="component" value="Unassembled WGS sequence"/>
</dbReference>
<dbReference type="PROSITE" id="PS51257">
    <property type="entry name" value="PROKAR_LIPOPROTEIN"/>
    <property type="match status" value="1"/>
</dbReference>
<keyword evidence="3" id="KW-1185">Reference proteome</keyword>
<feature type="signal peptide" evidence="1">
    <location>
        <begin position="1"/>
        <end position="27"/>
    </location>
</feature>
<evidence type="ECO:0000313" key="2">
    <source>
        <dbReference type="EMBL" id="SFI52002.1"/>
    </source>
</evidence>
<feature type="chain" id="PRO_5011670297" description="DUF1439 domain-containing protein" evidence="1">
    <location>
        <begin position="28"/>
        <end position="194"/>
    </location>
</feature>
<organism evidence="2 3">
    <name type="scientific">Paraburkholderia megapolitana</name>
    <dbReference type="NCBI Taxonomy" id="420953"/>
    <lineage>
        <taxon>Bacteria</taxon>
        <taxon>Pseudomonadati</taxon>
        <taxon>Pseudomonadota</taxon>
        <taxon>Betaproteobacteria</taxon>
        <taxon>Burkholderiales</taxon>
        <taxon>Burkholderiaceae</taxon>
        <taxon>Paraburkholderia</taxon>
    </lineage>
</organism>
<dbReference type="InterPro" id="IPR010835">
    <property type="entry name" value="DUF1439"/>
</dbReference>
<accession>A0A1I3IVP1</accession>
<dbReference type="STRING" id="420953.SAMN05192543_103438"/>
<dbReference type="EMBL" id="FOQU01000003">
    <property type="protein sequence ID" value="SFI52002.1"/>
    <property type="molecule type" value="Genomic_DNA"/>
</dbReference>
<dbReference type="Pfam" id="PF07273">
    <property type="entry name" value="DUF1439"/>
    <property type="match status" value="1"/>
</dbReference>
<dbReference type="RefSeq" id="WP_091011361.1">
    <property type="nucleotide sequence ID" value="NZ_CP041745.1"/>
</dbReference>
<reference evidence="2 3" key="1">
    <citation type="submission" date="2016-10" db="EMBL/GenBank/DDBJ databases">
        <authorList>
            <person name="de Groot N.N."/>
        </authorList>
    </citation>
    <scope>NUCLEOTIDE SEQUENCE [LARGE SCALE GENOMIC DNA]</scope>
    <source>
        <strain evidence="2 3">LMG 23650</strain>
    </source>
</reference>
<keyword evidence="1" id="KW-0732">Signal</keyword>